<proteinExistence type="inferred from homology"/>
<feature type="transmembrane region" description="Helical" evidence="10">
    <location>
        <begin position="80"/>
        <end position="97"/>
    </location>
</feature>
<comment type="caution">
    <text evidence="12">The sequence shown here is derived from an EMBL/GenBank/DDBJ whole genome shotgun (WGS) entry which is preliminary data.</text>
</comment>
<accession>A0A3S2Z9W2</accession>
<keyword evidence="5" id="KW-1003">Cell membrane</keyword>
<feature type="transmembrane region" description="Helical" evidence="10">
    <location>
        <begin position="40"/>
        <end position="60"/>
    </location>
</feature>
<dbReference type="OrthoDB" id="7341446at2"/>
<dbReference type="Proteomes" id="UP000287447">
    <property type="component" value="Unassembled WGS sequence"/>
</dbReference>
<dbReference type="InterPro" id="IPR035906">
    <property type="entry name" value="MetI-like_sf"/>
</dbReference>
<keyword evidence="9 10" id="KW-0472">Membrane</keyword>
<dbReference type="InterPro" id="IPR010065">
    <property type="entry name" value="AA_ABC_transptr_permease_3TM"/>
</dbReference>
<keyword evidence="4 10" id="KW-0813">Transport</keyword>
<keyword evidence="7" id="KW-0029">Amino-acid transport</keyword>
<name>A0A3S2Z9W2_9PROT</name>
<evidence type="ECO:0000256" key="4">
    <source>
        <dbReference type="ARBA" id="ARBA00022448"/>
    </source>
</evidence>
<keyword evidence="13" id="KW-1185">Reference proteome</keyword>
<dbReference type="PANTHER" id="PTHR30614:SF20">
    <property type="entry name" value="GLUTAMINE TRANSPORT SYSTEM PERMEASE PROTEIN GLNP"/>
    <property type="match status" value="1"/>
</dbReference>
<dbReference type="GO" id="GO:0006865">
    <property type="term" value="P:amino acid transport"/>
    <property type="evidence" value="ECO:0007669"/>
    <property type="project" value="UniProtKB-KW"/>
</dbReference>
<feature type="transmembrane region" description="Helical" evidence="10">
    <location>
        <begin position="203"/>
        <end position="225"/>
    </location>
</feature>
<comment type="similarity">
    <text evidence="3">Belongs to the binding-protein-dependent transport system permease family. HisMQ subfamily.</text>
</comment>
<dbReference type="PROSITE" id="PS50928">
    <property type="entry name" value="ABC_TM1"/>
    <property type="match status" value="1"/>
</dbReference>
<keyword evidence="8 10" id="KW-1133">Transmembrane helix</keyword>
<keyword evidence="6 10" id="KW-0812">Transmembrane</keyword>
<dbReference type="GO" id="GO:0022857">
    <property type="term" value="F:transmembrane transporter activity"/>
    <property type="evidence" value="ECO:0007669"/>
    <property type="project" value="InterPro"/>
</dbReference>
<dbReference type="InterPro" id="IPR000515">
    <property type="entry name" value="MetI-like"/>
</dbReference>
<dbReference type="NCBIfam" id="TIGR01726">
    <property type="entry name" value="HEQRo_perm_3TM"/>
    <property type="match status" value="1"/>
</dbReference>
<evidence type="ECO:0000313" key="12">
    <source>
        <dbReference type="EMBL" id="RVU36979.1"/>
    </source>
</evidence>
<dbReference type="EMBL" id="SADE01000002">
    <property type="protein sequence ID" value="RVU36979.1"/>
    <property type="molecule type" value="Genomic_DNA"/>
</dbReference>
<dbReference type="CDD" id="cd06261">
    <property type="entry name" value="TM_PBP2"/>
    <property type="match status" value="1"/>
</dbReference>
<comment type="function">
    <text evidence="1">Part of the binding-protein-dependent transport system for glutamine; probably responsible for the translocation of the substrate across the membrane.</text>
</comment>
<feature type="domain" description="ABC transmembrane type-1" evidence="11">
    <location>
        <begin position="34"/>
        <end position="222"/>
    </location>
</feature>
<evidence type="ECO:0000313" key="13">
    <source>
        <dbReference type="Proteomes" id="UP000287447"/>
    </source>
</evidence>
<evidence type="ECO:0000256" key="5">
    <source>
        <dbReference type="ARBA" id="ARBA00022475"/>
    </source>
</evidence>
<comment type="subcellular location">
    <subcellularLocation>
        <location evidence="2">Cell inner membrane</location>
        <topology evidence="2">Multi-pass membrane protein</topology>
    </subcellularLocation>
    <subcellularLocation>
        <location evidence="10">Cell membrane</location>
        <topology evidence="10">Multi-pass membrane protein</topology>
    </subcellularLocation>
</comment>
<evidence type="ECO:0000256" key="10">
    <source>
        <dbReference type="RuleBase" id="RU363032"/>
    </source>
</evidence>
<evidence type="ECO:0000256" key="7">
    <source>
        <dbReference type="ARBA" id="ARBA00022970"/>
    </source>
</evidence>
<dbReference type="Pfam" id="PF00528">
    <property type="entry name" value="BPD_transp_1"/>
    <property type="match status" value="1"/>
</dbReference>
<evidence type="ECO:0000256" key="8">
    <source>
        <dbReference type="ARBA" id="ARBA00022989"/>
    </source>
</evidence>
<dbReference type="GO" id="GO:0043190">
    <property type="term" value="C:ATP-binding cassette (ABC) transporter complex"/>
    <property type="evidence" value="ECO:0007669"/>
    <property type="project" value="InterPro"/>
</dbReference>
<gene>
    <name evidence="12" type="ORF">EOI86_16350</name>
</gene>
<dbReference type="Gene3D" id="1.10.3720.10">
    <property type="entry name" value="MetI-like"/>
    <property type="match status" value="1"/>
</dbReference>
<evidence type="ECO:0000256" key="6">
    <source>
        <dbReference type="ARBA" id="ARBA00022692"/>
    </source>
</evidence>
<evidence type="ECO:0000256" key="1">
    <source>
        <dbReference type="ARBA" id="ARBA00003159"/>
    </source>
</evidence>
<evidence type="ECO:0000256" key="3">
    <source>
        <dbReference type="ARBA" id="ARBA00010072"/>
    </source>
</evidence>
<dbReference type="SUPFAM" id="SSF161098">
    <property type="entry name" value="MetI-like"/>
    <property type="match status" value="1"/>
</dbReference>
<protein>
    <submittedName>
        <fullName evidence="12">Amino acid ABC transporter permease</fullName>
    </submittedName>
</protein>
<dbReference type="PANTHER" id="PTHR30614">
    <property type="entry name" value="MEMBRANE COMPONENT OF AMINO ACID ABC TRANSPORTER"/>
    <property type="match status" value="1"/>
</dbReference>
<organism evidence="12 13">
    <name type="scientific">Hwanghaeella grinnelliae</name>
    <dbReference type="NCBI Taxonomy" id="2500179"/>
    <lineage>
        <taxon>Bacteria</taxon>
        <taxon>Pseudomonadati</taxon>
        <taxon>Pseudomonadota</taxon>
        <taxon>Alphaproteobacteria</taxon>
        <taxon>Rhodospirillales</taxon>
        <taxon>Rhodospirillaceae</taxon>
        <taxon>Hwanghaeella</taxon>
    </lineage>
</organism>
<sequence length="233" mass="26018">MAAMDYRWQWYRLPRAFYRVIDGELIWGPLIDGLLVTLEIAAWGMVLTLVIGLVTAVLRLSDSIAGRILAKVYLETIRNTPLLVQVSIFYFVLQPILGINNPLWTGILCLAFFEGSFASEIIRAGINSVSRGQWEASATVGLNRLQAYRYVVLPQAVPLMLPPLTGILVNLIKHSAILSFVAVFELTTEARNLIADTFLSFEVWFVVGGMYLVMTISLSSLVALLERRIRARG</sequence>
<evidence type="ECO:0000259" key="11">
    <source>
        <dbReference type="PROSITE" id="PS50928"/>
    </source>
</evidence>
<evidence type="ECO:0000256" key="2">
    <source>
        <dbReference type="ARBA" id="ARBA00004429"/>
    </source>
</evidence>
<dbReference type="InterPro" id="IPR043429">
    <property type="entry name" value="ArtM/GltK/GlnP/TcyL/YhdX-like"/>
</dbReference>
<dbReference type="AlphaFoldDB" id="A0A3S2Z9W2"/>
<reference evidence="13" key="1">
    <citation type="submission" date="2019-01" db="EMBL/GenBank/DDBJ databases">
        <title>Gri0909 isolated from a small marine red alga.</title>
        <authorList>
            <person name="Kim J."/>
            <person name="Jeong S.E."/>
            <person name="Jeon C.O."/>
        </authorList>
    </citation>
    <scope>NUCLEOTIDE SEQUENCE [LARGE SCALE GENOMIC DNA]</scope>
    <source>
        <strain evidence="13">Gri0909</strain>
    </source>
</reference>
<evidence type="ECO:0000256" key="9">
    <source>
        <dbReference type="ARBA" id="ARBA00023136"/>
    </source>
</evidence>
<feature type="transmembrane region" description="Helical" evidence="10">
    <location>
        <begin position="103"/>
        <end position="122"/>
    </location>
</feature>